<dbReference type="InterPro" id="IPR002935">
    <property type="entry name" value="SAM_O-MeTrfase"/>
</dbReference>
<gene>
    <name evidence="4" type="ORF">BO222_01975</name>
</gene>
<dbReference type="Pfam" id="PF01596">
    <property type="entry name" value="Methyltransf_3"/>
    <property type="match status" value="1"/>
</dbReference>
<name>A0A1U7NIE4_9FIRM</name>
<evidence type="ECO:0000256" key="1">
    <source>
        <dbReference type="ARBA" id="ARBA00022603"/>
    </source>
</evidence>
<evidence type="ECO:0000256" key="3">
    <source>
        <dbReference type="ARBA" id="ARBA00022691"/>
    </source>
</evidence>
<keyword evidence="5" id="KW-1185">Reference proteome</keyword>
<accession>A0A1U7NIE4</accession>
<keyword evidence="3" id="KW-0949">S-adenosyl-L-methionine</keyword>
<evidence type="ECO:0000313" key="5">
    <source>
        <dbReference type="Proteomes" id="UP000186341"/>
    </source>
</evidence>
<dbReference type="OrthoDB" id="9799672at2"/>
<proteinExistence type="predicted"/>
<protein>
    <submittedName>
        <fullName evidence="4">SAM-dependent methyltransferase</fullName>
    </submittedName>
</protein>
<dbReference type="SUPFAM" id="SSF53335">
    <property type="entry name" value="S-adenosyl-L-methionine-dependent methyltransferases"/>
    <property type="match status" value="1"/>
</dbReference>
<dbReference type="EMBL" id="MPJW01000063">
    <property type="protein sequence ID" value="OLU42232.1"/>
    <property type="molecule type" value="Genomic_DNA"/>
</dbReference>
<evidence type="ECO:0000256" key="2">
    <source>
        <dbReference type="ARBA" id="ARBA00022679"/>
    </source>
</evidence>
<dbReference type="InterPro" id="IPR050362">
    <property type="entry name" value="Cation-dep_OMT"/>
</dbReference>
<dbReference type="CDD" id="cd02440">
    <property type="entry name" value="AdoMet_MTases"/>
    <property type="match status" value="1"/>
</dbReference>
<dbReference type="GO" id="GO:0032259">
    <property type="term" value="P:methylation"/>
    <property type="evidence" value="ECO:0007669"/>
    <property type="project" value="UniProtKB-KW"/>
</dbReference>
<dbReference type="Proteomes" id="UP000186341">
    <property type="component" value="Unassembled WGS sequence"/>
</dbReference>
<comment type="caution">
    <text evidence="4">The sequence shown here is derived from an EMBL/GenBank/DDBJ whole genome shotgun (WGS) entry which is preliminary data.</text>
</comment>
<dbReference type="GO" id="GO:0008171">
    <property type="term" value="F:O-methyltransferase activity"/>
    <property type="evidence" value="ECO:0007669"/>
    <property type="project" value="InterPro"/>
</dbReference>
<sequence length="197" mass="22930">MSTMDELTWYGIVHQVPILQAEGLDYMEDYLKTHSVSSFLEIGTAIGRTALRAAKINPNCRIITIERKPEMIQEARKNFEKYDTAHQIELIEGDARVVPIPARTFDCIFIDAAKNQYRTFFERFAPMLEKDGVIISDNMNFHGMVDHPERTNNRHTRALLRRIREYREFLASLEDYETEFLEIGDGIAVTRRKNTDV</sequence>
<reference evidence="4 5" key="1">
    <citation type="submission" date="2016-11" db="EMBL/GenBank/DDBJ databases">
        <title>Description of two novel members of the family Erysipelotrichaceae: Ileibacterium lipovorans gen. nov., sp. nov. and Dubosiella newyorkensis, gen. nov., sp. nov.</title>
        <authorList>
            <person name="Cox L.M."/>
            <person name="Sohn J."/>
            <person name="Tyrrell K.L."/>
            <person name="Citron D.M."/>
            <person name="Lawson P.A."/>
            <person name="Patel N.B."/>
            <person name="Iizumi T."/>
            <person name="Perez-Perez G.I."/>
            <person name="Goldstein E.J."/>
            <person name="Blaser M.J."/>
        </authorList>
    </citation>
    <scope>NUCLEOTIDE SEQUENCE [LARGE SCALE GENOMIC DNA]</scope>
    <source>
        <strain evidence="4 5">NYU-BL-A3</strain>
    </source>
</reference>
<evidence type="ECO:0000313" key="4">
    <source>
        <dbReference type="EMBL" id="OLU42232.1"/>
    </source>
</evidence>
<dbReference type="GO" id="GO:0008757">
    <property type="term" value="F:S-adenosylmethionine-dependent methyltransferase activity"/>
    <property type="evidence" value="ECO:0007669"/>
    <property type="project" value="TreeGrafter"/>
</dbReference>
<dbReference type="PANTHER" id="PTHR10509:SF14">
    <property type="entry name" value="CAFFEOYL-COA O-METHYLTRANSFERASE 3-RELATED"/>
    <property type="match status" value="1"/>
</dbReference>
<dbReference type="PROSITE" id="PS51682">
    <property type="entry name" value="SAM_OMT_I"/>
    <property type="match status" value="1"/>
</dbReference>
<dbReference type="AlphaFoldDB" id="A0A1U7NIE4"/>
<dbReference type="InterPro" id="IPR029063">
    <property type="entry name" value="SAM-dependent_MTases_sf"/>
</dbReference>
<dbReference type="RefSeq" id="WP_075817909.1">
    <property type="nucleotide sequence ID" value="NZ_CATATF010000110.1"/>
</dbReference>
<dbReference type="Gene3D" id="3.40.50.150">
    <property type="entry name" value="Vaccinia Virus protein VP39"/>
    <property type="match status" value="1"/>
</dbReference>
<keyword evidence="2 4" id="KW-0808">Transferase</keyword>
<dbReference type="PANTHER" id="PTHR10509">
    <property type="entry name" value="O-METHYLTRANSFERASE-RELATED"/>
    <property type="match status" value="1"/>
</dbReference>
<organism evidence="4 5">
    <name type="scientific">Ileibacterium valens</name>
    <dbReference type="NCBI Taxonomy" id="1862668"/>
    <lineage>
        <taxon>Bacteria</taxon>
        <taxon>Bacillati</taxon>
        <taxon>Bacillota</taxon>
        <taxon>Erysipelotrichia</taxon>
        <taxon>Erysipelotrichales</taxon>
        <taxon>Erysipelotrichaceae</taxon>
        <taxon>Ileibacterium</taxon>
    </lineage>
</organism>
<keyword evidence="1 4" id="KW-0489">Methyltransferase</keyword>